<proteinExistence type="predicted"/>
<dbReference type="InterPro" id="IPR001387">
    <property type="entry name" value="Cro/C1-type_HTH"/>
</dbReference>
<organism evidence="2 3">
    <name type="scientific">Amycolatopsis saalfeldensis</name>
    <dbReference type="NCBI Taxonomy" id="394193"/>
    <lineage>
        <taxon>Bacteria</taxon>
        <taxon>Bacillati</taxon>
        <taxon>Actinomycetota</taxon>
        <taxon>Actinomycetes</taxon>
        <taxon>Pseudonocardiales</taxon>
        <taxon>Pseudonocardiaceae</taxon>
        <taxon>Amycolatopsis</taxon>
    </lineage>
</organism>
<dbReference type="SUPFAM" id="SSF47413">
    <property type="entry name" value="lambda repressor-like DNA-binding domains"/>
    <property type="match status" value="1"/>
</dbReference>
<keyword evidence="3" id="KW-1185">Reference proteome</keyword>
<dbReference type="RefSeq" id="WP_218157023.1">
    <property type="nucleotide sequence ID" value="NZ_FOEF01000045.1"/>
</dbReference>
<dbReference type="PROSITE" id="PS50943">
    <property type="entry name" value="HTH_CROC1"/>
    <property type="match status" value="1"/>
</dbReference>
<evidence type="ECO:0000313" key="2">
    <source>
        <dbReference type="EMBL" id="SEP54377.1"/>
    </source>
</evidence>
<dbReference type="GO" id="GO:0003677">
    <property type="term" value="F:DNA binding"/>
    <property type="evidence" value="ECO:0007669"/>
    <property type="project" value="InterPro"/>
</dbReference>
<accession>A0A1H8YQD0</accession>
<protein>
    <recommendedName>
        <fullName evidence="1">HTH cro/C1-type domain-containing protein</fullName>
    </recommendedName>
</protein>
<dbReference type="Proteomes" id="UP000198582">
    <property type="component" value="Unassembled WGS sequence"/>
</dbReference>
<dbReference type="EMBL" id="FOEF01000045">
    <property type="protein sequence ID" value="SEP54377.1"/>
    <property type="molecule type" value="Genomic_DNA"/>
</dbReference>
<dbReference type="AlphaFoldDB" id="A0A1H8YQD0"/>
<dbReference type="InterPro" id="IPR010982">
    <property type="entry name" value="Lambda_DNA-bd_dom_sf"/>
</dbReference>
<sequence length="205" mass="22805">MLVYDPSMPSTSPTSLAVSDAITQYRQLCELSRDDLSYVVSERGYSVSAEDIRQMENRERSVTVDDLVAIAYALDTTPAVLLAHIPIDMPDPEGSLATGLPDDLSQPELRAWIEGRTVLDRPSRACWWQKYVSCLNVASVHHDDQLQGARAELRDLGELAEREEDAPPVQRLYCHIRESEHALCQAELALALAERQLNGLKDSAS</sequence>
<dbReference type="Gene3D" id="1.10.260.40">
    <property type="entry name" value="lambda repressor-like DNA-binding domains"/>
    <property type="match status" value="1"/>
</dbReference>
<feature type="domain" description="HTH cro/C1-type" evidence="1">
    <location>
        <begin position="52"/>
        <end position="81"/>
    </location>
</feature>
<gene>
    <name evidence="2" type="ORF">SAMN04489732_1452</name>
</gene>
<evidence type="ECO:0000259" key="1">
    <source>
        <dbReference type="PROSITE" id="PS50943"/>
    </source>
</evidence>
<evidence type="ECO:0000313" key="3">
    <source>
        <dbReference type="Proteomes" id="UP000198582"/>
    </source>
</evidence>
<reference evidence="2 3" key="1">
    <citation type="submission" date="2016-10" db="EMBL/GenBank/DDBJ databases">
        <authorList>
            <person name="de Groot N.N."/>
        </authorList>
    </citation>
    <scope>NUCLEOTIDE SEQUENCE [LARGE SCALE GENOMIC DNA]</scope>
    <source>
        <strain evidence="2 3">DSM 44993</strain>
    </source>
</reference>
<name>A0A1H8YQD0_9PSEU</name>